<reference evidence="2" key="1">
    <citation type="submission" date="2020-03" db="EMBL/GenBank/DDBJ databases">
        <title>The deep terrestrial virosphere.</title>
        <authorList>
            <person name="Holmfeldt K."/>
            <person name="Nilsson E."/>
            <person name="Simone D."/>
            <person name="Lopez-Fernandez M."/>
            <person name="Wu X."/>
            <person name="de Brujin I."/>
            <person name="Lundin D."/>
            <person name="Andersson A."/>
            <person name="Bertilsson S."/>
            <person name="Dopson M."/>
        </authorList>
    </citation>
    <scope>NUCLEOTIDE SEQUENCE</scope>
    <source>
        <strain evidence="3">MM415A00929</strain>
        <strain evidence="2">MM415B00326</strain>
    </source>
</reference>
<gene>
    <name evidence="3" type="ORF">MM415A00929_0005</name>
    <name evidence="2" type="ORF">MM415B00326_0047</name>
</gene>
<evidence type="ECO:0000313" key="3">
    <source>
        <dbReference type="EMBL" id="QJA79213.1"/>
    </source>
</evidence>
<evidence type="ECO:0000313" key="2">
    <source>
        <dbReference type="EMBL" id="QJA66847.1"/>
    </source>
</evidence>
<dbReference type="AlphaFoldDB" id="A0A6M3JD77"/>
<sequence>MTKERRNGTIRKVIIGSLATLLVTLFVAALTFLLNTSWKAAEVVKDVETNRGAIQETRAEIKVEIRPKIITNTETLIGMGKDIDQLDEKMDDLRMAQQAIQTEQNKAFKEILSRLPP</sequence>
<proteinExistence type="predicted"/>
<evidence type="ECO:0000256" key="1">
    <source>
        <dbReference type="SAM" id="Phobius"/>
    </source>
</evidence>
<keyword evidence="1" id="KW-1133">Transmembrane helix</keyword>
<protein>
    <submittedName>
        <fullName evidence="2">Uncharacterized protein</fullName>
    </submittedName>
</protein>
<keyword evidence="1" id="KW-0472">Membrane</keyword>
<accession>A0A6M3JD77</accession>
<dbReference type="EMBL" id="MT141561">
    <property type="protein sequence ID" value="QJA66847.1"/>
    <property type="molecule type" value="Genomic_DNA"/>
</dbReference>
<feature type="transmembrane region" description="Helical" evidence="1">
    <location>
        <begin position="12"/>
        <end position="34"/>
    </location>
</feature>
<dbReference type="EMBL" id="MT142372">
    <property type="protein sequence ID" value="QJA79213.1"/>
    <property type="molecule type" value="Genomic_DNA"/>
</dbReference>
<organism evidence="2">
    <name type="scientific">viral metagenome</name>
    <dbReference type="NCBI Taxonomy" id="1070528"/>
    <lineage>
        <taxon>unclassified sequences</taxon>
        <taxon>metagenomes</taxon>
        <taxon>organismal metagenomes</taxon>
    </lineage>
</organism>
<keyword evidence="1" id="KW-0812">Transmembrane</keyword>
<name>A0A6M3JD77_9ZZZZ</name>